<sequence>MNKTAIRRFLKVAVITCAGYVLAHPVFAQSAQPKQLTIAVIPDETDAEMIARYEGFSKYLTKKRVSPSAYSKSRITPP</sequence>
<gene>
    <name evidence="2" type="ORF">ABK905_08085</name>
</gene>
<evidence type="ECO:0000313" key="2">
    <source>
        <dbReference type="EMBL" id="XBS70974.1"/>
    </source>
</evidence>
<name>A0AAU7QCV5_9GAMM</name>
<evidence type="ECO:0008006" key="3">
    <source>
        <dbReference type="Google" id="ProtNLM"/>
    </source>
</evidence>
<reference evidence="2" key="1">
    <citation type="submission" date="2024-06" db="EMBL/GenBank/DDBJ databases">
        <authorList>
            <person name="Coelho C."/>
            <person name="Bento M."/>
            <person name="Garcia E."/>
            <person name="Camelo A."/>
            <person name="Brandao I."/>
            <person name="Espirito Santo C."/>
            <person name="Trovao J."/>
            <person name="Verissimo A."/>
            <person name="Costa J."/>
            <person name="Tiago I."/>
        </authorList>
    </citation>
    <scope>NUCLEOTIDE SEQUENCE</scope>
    <source>
        <strain evidence="2">KWT182</strain>
    </source>
</reference>
<organism evidence="2">
    <name type="scientific">Acerihabitans sp. KWT182</name>
    <dbReference type="NCBI Taxonomy" id="3157919"/>
    <lineage>
        <taxon>Bacteria</taxon>
        <taxon>Pseudomonadati</taxon>
        <taxon>Pseudomonadota</taxon>
        <taxon>Gammaproteobacteria</taxon>
        <taxon>Enterobacterales</taxon>
        <taxon>Pectobacteriaceae</taxon>
        <taxon>Acerihabitans</taxon>
    </lineage>
</organism>
<dbReference type="EMBL" id="CP157947">
    <property type="protein sequence ID" value="XBS70974.1"/>
    <property type="molecule type" value="Genomic_DNA"/>
</dbReference>
<keyword evidence="1" id="KW-0732">Signal</keyword>
<accession>A0AAU7QCV5</accession>
<proteinExistence type="predicted"/>
<feature type="signal peptide" evidence="1">
    <location>
        <begin position="1"/>
        <end position="23"/>
    </location>
</feature>
<dbReference type="AlphaFoldDB" id="A0AAU7QCV5"/>
<evidence type="ECO:0000256" key="1">
    <source>
        <dbReference type="SAM" id="SignalP"/>
    </source>
</evidence>
<feature type="chain" id="PRO_5043459316" description="Inhibitor I9 domain-containing protein" evidence="1">
    <location>
        <begin position="24"/>
        <end position="78"/>
    </location>
</feature>
<protein>
    <recommendedName>
        <fullName evidence="3">Inhibitor I9 domain-containing protein</fullName>
    </recommendedName>
</protein>